<protein>
    <submittedName>
        <fullName evidence="4">Uncharacterized protein</fullName>
    </submittedName>
</protein>
<reference evidence="4" key="1">
    <citation type="submission" date="2021-01" db="EMBL/GenBank/DDBJ databases">
        <authorList>
            <person name="Corre E."/>
            <person name="Pelletier E."/>
            <person name="Niang G."/>
            <person name="Scheremetjew M."/>
            <person name="Finn R."/>
            <person name="Kale V."/>
            <person name="Holt S."/>
            <person name="Cochrane G."/>
            <person name="Meng A."/>
            <person name="Brown T."/>
            <person name="Cohen L."/>
        </authorList>
    </citation>
    <scope>NUCLEOTIDE SEQUENCE</scope>
    <source>
        <strain evidence="4">CCMP2058</strain>
    </source>
</reference>
<gene>
    <name evidence="4" type="ORF">LAMO00422_LOCUS11351</name>
</gene>
<evidence type="ECO:0000256" key="1">
    <source>
        <dbReference type="SAM" id="MobiDB-lite"/>
    </source>
</evidence>
<feature type="signal peptide" evidence="3">
    <location>
        <begin position="1"/>
        <end position="16"/>
    </location>
</feature>
<feature type="compositionally biased region" description="Gly residues" evidence="1">
    <location>
        <begin position="50"/>
        <end position="59"/>
    </location>
</feature>
<feature type="chain" id="PRO_5031426422" evidence="3">
    <location>
        <begin position="17"/>
        <end position="744"/>
    </location>
</feature>
<organism evidence="4">
    <name type="scientific">Amorphochlora amoebiformis</name>
    <dbReference type="NCBI Taxonomy" id="1561963"/>
    <lineage>
        <taxon>Eukaryota</taxon>
        <taxon>Sar</taxon>
        <taxon>Rhizaria</taxon>
        <taxon>Cercozoa</taxon>
        <taxon>Chlorarachniophyceae</taxon>
        <taxon>Amorphochlora</taxon>
    </lineage>
</organism>
<dbReference type="PANTHER" id="PTHR35170">
    <property type="entry name" value="PROTEIN DD3-3"/>
    <property type="match status" value="1"/>
</dbReference>
<evidence type="ECO:0000256" key="2">
    <source>
        <dbReference type="SAM" id="Phobius"/>
    </source>
</evidence>
<sequence>MRVLVLLALCVSLCVADLYMHSPPGSNNRNRERKDNRNNGNRLFDSQNNGKGGYAWRGDPTGKGVGDPITYYVGSKLRVEWTNQHACGGNPDIHCELVIQYACDDTLPGLRDGYPNSDECYDSSQNNQNTPAPCVSNNRTTWAARKFVRAGAEGTNQIPNPNSSPQNGLTAQELNEQYINGTNNFIEYGLHENHLHYIQCTRTLRNEGLYLADQKLAGETARYTRQNPNGNRRGLECPEERDYYPYWRKQPWKDLAILVSDTSYCDFFQTQSQNVRTYGRCICPASENRCPINEADCSSQTYQWVTDSSHGLNAPDCLYHPFNRDNHLGNSYEVDPNTGDFVTPEPGSQPESPHYTLTIPPDMAGKMCVVRLRYNMSTNDYDSHAYADKSNAECNYKEREDGTRYDDKSCGLGTGVSHKENCPYVQTSTDCDGSDGANENTNPDCDSTITATNKPECYNLLTAASVPLYNRPFVNLFNRDIAAGEAFKLGLAINTHQTGRTFQDRSYVFKVKEAPVGGSITNLGLRGRRGNIVQAYPSVEYDFVPSVLRCTEGDYVHIQFHGSDFNAARNQNNGEGWQYSDRTNIVMMDSRTENYPVYHEGIDFFNQDEAIFYAWGGQDPARCDRSIEDDDGKQNQYRNCGKLNMMPNRFPQDPEQGLKQCNADPGSYYYMSSRNNNFSNRAQKAEIIVEQGDDNNGLSTGAKIAISFAVIFFVGASAAGVTLYMKKKELGCFKPKDVNYQNQL</sequence>
<feature type="region of interest" description="Disordered" evidence="1">
    <location>
        <begin position="24"/>
        <end position="59"/>
    </location>
</feature>
<keyword evidence="2" id="KW-1133">Transmembrane helix</keyword>
<keyword evidence="2" id="KW-0472">Membrane</keyword>
<proteinExistence type="predicted"/>
<keyword evidence="3" id="KW-0732">Signal</keyword>
<dbReference type="AlphaFoldDB" id="A0A7S0DEA7"/>
<name>A0A7S0DEA7_9EUKA</name>
<evidence type="ECO:0000256" key="3">
    <source>
        <dbReference type="SAM" id="SignalP"/>
    </source>
</evidence>
<dbReference type="PANTHER" id="PTHR35170:SF1">
    <property type="entry name" value="PROTEIN DD3-3"/>
    <property type="match status" value="1"/>
</dbReference>
<keyword evidence="2" id="KW-0812">Transmembrane</keyword>
<evidence type="ECO:0000313" key="4">
    <source>
        <dbReference type="EMBL" id="CAD8452327.1"/>
    </source>
</evidence>
<feature type="transmembrane region" description="Helical" evidence="2">
    <location>
        <begin position="704"/>
        <end position="725"/>
    </location>
</feature>
<accession>A0A7S0DEA7</accession>
<dbReference type="EMBL" id="HBEM01016498">
    <property type="protein sequence ID" value="CAD8452327.1"/>
    <property type="molecule type" value="Transcribed_RNA"/>
</dbReference>
<dbReference type="InterPro" id="IPR053320">
    <property type="entry name" value="Protein_DD3-3_O-glyco"/>
</dbReference>